<comment type="catalytic activity">
    <reaction evidence="7 10">
        <text>4-methyl-5-(2-phosphooxyethyl)-thiazole + 4-amino-2-methyl-5-(diphosphooxymethyl)pyrimidine + H(+) = thiamine phosphate + diphosphate</text>
        <dbReference type="Rhea" id="RHEA:22328"/>
        <dbReference type="ChEBI" id="CHEBI:15378"/>
        <dbReference type="ChEBI" id="CHEBI:33019"/>
        <dbReference type="ChEBI" id="CHEBI:37575"/>
        <dbReference type="ChEBI" id="CHEBI:57841"/>
        <dbReference type="ChEBI" id="CHEBI:58296"/>
        <dbReference type="EC" id="2.5.1.3"/>
    </reaction>
</comment>
<keyword evidence="6 10" id="KW-0784">Thiamine biosynthesis</keyword>
<dbReference type="STRING" id="1161099.SAMN05444817_11623"/>
<keyword evidence="5 10" id="KW-0460">Magnesium</keyword>
<evidence type="ECO:0000256" key="6">
    <source>
        <dbReference type="ARBA" id="ARBA00022977"/>
    </source>
</evidence>
<evidence type="ECO:0000256" key="4">
    <source>
        <dbReference type="ARBA" id="ARBA00022723"/>
    </source>
</evidence>
<evidence type="ECO:0000313" key="14">
    <source>
        <dbReference type="Proteomes" id="UP000186292"/>
    </source>
</evidence>
<comment type="catalytic activity">
    <reaction evidence="8 10">
        <text>2-(2-carboxy-4-methylthiazol-5-yl)ethyl phosphate + 4-amino-2-methyl-5-(diphosphooxymethyl)pyrimidine + 2 H(+) = thiamine phosphate + CO2 + diphosphate</text>
        <dbReference type="Rhea" id="RHEA:47848"/>
        <dbReference type="ChEBI" id="CHEBI:15378"/>
        <dbReference type="ChEBI" id="CHEBI:16526"/>
        <dbReference type="ChEBI" id="CHEBI:33019"/>
        <dbReference type="ChEBI" id="CHEBI:37575"/>
        <dbReference type="ChEBI" id="CHEBI:57841"/>
        <dbReference type="ChEBI" id="CHEBI:62890"/>
        <dbReference type="EC" id="2.5.1.3"/>
    </reaction>
</comment>
<dbReference type="HAMAP" id="MF_00097">
    <property type="entry name" value="TMP_synthase"/>
    <property type="match status" value="1"/>
</dbReference>
<feature type="binding site" evidence="10">
    <location>
        <position position="118"/>
    </location>
    <ligand>
        <name>Mg(2+)</name>
        <dbReference type="ChEBI" id="CHEBI:18420"/>
    </ligand>
</feature>
<evidence type="ECO:0000256" key="11">
    <source>
        <dbReference type="SAM" id="MobiDB-lite"/>
    </source>
</evidence>
<dbReference type="GO" id="GO:0000287">
    <property type="term" value="F:magnesium ion binding"/>
    <property type="evidence" value="ECO:0007669"/>
    <property type="project" value="UniProtKB-UniRule"/>
</dbReference>
<dbReference type="UniPathway" id="UPA00060">
    <property type="reaction ID" value="UER00141"/>
</dbReference>
<evidence type="ECO:0000256" key="2">
    <source>
        <dbReference type="ARBA" id="ARBA00005165"/>
    </source>
</evidence>
<feature type="binding site" evidence="10">
    <location>
        <position position="95"/>
    </location>
    <ligand>
        <name>4-amino-2-methyl-5-(diphosphooxymethyl)pyrimidine</name>
        <dbReference type="ChEBI" id="CHEBI:57841"/>
    </ligand>
</feature>
<dbReference type="GO" id="GO:0005737">
    <property type="term" value="C:cytoplasm"/>
    <property type="evidence" value="ECO:0007669"/>
    <property type="project" value="TreeGrafter"/>
</dbReference>
<evidence type="ECO:0000256" key="5">
    <source>
        <dbReference type="ARBA" id="ARBA00022842"/>
    </source>
</evidence>
<comment type="pathway">
    <text evidence="2 10">Cofactor biosynthesis; thiamine diphosphate biosynthesis; thiamine phosphate from 4-amino-2-methyl-5-diphosphomethylpyrimidine and 4-methyl-5-(2-phosphoethyl)-thiazole: step 1/1.</text>
</comment>
<dbReference type="InterPro" id="IPR022998">
    <property type="entry name" value="ThiamineP_synth_TenI"/>
</dbReference>
<dbReference type="EMBL" id="FTOF01000016">
    <property type="protein sequence ID" value="SIS58600.1"/>
    <property type="molecule type" value="Genomic_DNA"/>
</dbReference>
<dbReference type="EC" id="2.5.1.3" evidence="10"/>
<comment type="similarity">
    <text evidence="10">Belongs to the thiamine-phosphate synthase family.</text>
</comment>
<accession>A0A1N7KAR9</accession>
<evidence type="ECO:0000256" key="1">
    <source>
        <dbReference type="ARBA" id="ARBA00003814"/>
    </source>
</evidence>
<evidence type="ECO:0000256" key="3">
    <source>
        <dbReference type="ARBA" id="ARBA00022679"/>
    </source>
</evidence>
<feature type="binding site" evidence="10">
    <location>
        <position position="137"/>
    </location>
    <ligand>
        <name>4-amino-2-methyl-5-(diphosphooxymethyl)pyrimidine</name>
        <dbReference type="ChEBI" id="CHEBI:57841"/>
    </ligand>
</feature>
<organism evidence="13 14">
    <name type="scientific">Corynebacterium appendicis CIP 107643</name>
    <dbReference type="NCBI Taxonomy" id="1161099"/>
    <lineage>
        <taxon>Bacteria</taxon>
        <taxon>Bacillati</taxon>
        <taxon>Actinomycetota</taxon>
        <taxon>Actinomycetes</taxon>
        <taxon>Mycobacteriales</taxon>
        <taxon>Corynebacteriaceae</taxon>
        <taxon>Corynebacterium</taxon>
    </lineage>
</organism>
<evidence type="ECO:0000256" key="9">
    <source>
        <dbReference type="ARBA" id="ARBA00047883"/>
    </source>
</evidence>
<reference evidence="14" key="1">
    <citation type="submission" date="2017-01" db="EMBL/GenBank/DDBJ databases">
        <authorList>
            <person name="Varghese N."/>
            <person name="Submissions S."/>
        </authorList>
    </citation>
    <scope>NUCLEOTIDE SEQUENCE [LARGE SCALE GENOMIC DNA]</scope>
    <source>
        <strain evidence="14">DSM 44531</strain>
    </source>
</reference>
<dbReference type="AlphaFoldDB" id="A0A1N7KAR9"/>
<proteinExistence type="inferred from homology"/>
<dbReference type="InterPro" id="IPR034291">
    <property type="entry name" value="TMP_synthase"/>
</dbReference>
<evidence type="ECO:0000313" key="13">
    <source>
        <dbReference type="EMBL" id="SIS58600.1"/>
    </source>
</evidence>
<evidence type="ECO:0000256" key="7">
    <source>
        <dbReference type="ARBA" id="ARBA00047334"/>
    </source>
</evidence>
<dbReference type="InterPro" id="IPR013785">
    <property type="entry name" value="Aldolase_TIM"/>
</dbReference>
<feature type="binding site" evidence="10">
    <location>
        <position position="96"/>
    </location>
    <ligand>
        <name>Mg(2+)</name>
        <dbReference type="ChEBI" id="CHEBI:18420"/>
    </ligand>
</feature>
<comment type="function">
    <text evidence="1 10">Condenses 4-methyl-5-(beta-hydroxyethyl)thiazole monophosphate (THZ-P) and 2-methyl-4-amino-5-hydroxymethyl pyrimidine pyrophosphate (HMP-PP) to form thiamine monophosphate (TMP).</text>
</comment>
<feature type="binding site" evidence="10">
    <location>
        <position position="168"/>
    </location>
    <ligand>
        <name>4-amino-2-methyl-5-(diphosphooxymethyl)pyrimidine</name>
        <dbReference type="ChEBI" id="CHEBI:57841"/>
    </ligand>
</feature>
<dbReference type="Gene3D" id="3.20.20.70">
    <property type="entry name" value="Aldolase class I"/>
    <property type="match status" value="1"/>
</dbReference>
<dbReference type="GO" id="GO:0009229">
    <property type="term" value="P:thiamine diphosphate biosynthetic process"/>
    <property type="evidence" value="ECO:0007669"/>
    <property type="project" value="UniProtKB-UniRule"/>
</dbReference>
<protein>
    <recommendedName>
        <fullName evidence="10">Thiamine-phosphate synthase</fullName>
        <shortName evidence="10">TP synthase</shortName>
        <shortName evidence="10">TPS</shortName>
        <ecNumber evidence="10">2.5.1.3</ecNumber>
    </recommendedName>
    <alternativeName>
        <fullName evidence="10">Thiamine-phosphate pyrophosphorylase</fullName>
        <shortName evidence="10">TMP pyrophosphorylase</shortName>
        <shortName evidence="10">TMP-PPase</shortName>
    </alternativeName>
</protein>
<comment type="cofactor">
    <cofactor evidence="10">
        <name>Mg(2+)</name>
        <dbReference type="ChEBI" id="CHEBI:18420"/>
    </cofactor>
    <text evidence="10">Binds 1 Mg(2+) ion per subunit.</text>
</comment>
<keyword evidence="3 10" id="KW-0808">Transferase</keyword>
<feature type="domain" description="Thiamine phosphate synthase/TenI" evidence="12">
    <location>
        <begin position="33"/>
        <end position="219"/>
    </location>
</feature>
<feature type="binding site" evidence="10">
    <location>
        <begin position="61"/>
        <end position="65"/>
    </location>
    <ligand>
        <name>4-amino-2-methyl-5-(diphosphooxymethyl)pyrimidine</name>
        <dbReference type="ChEBI" id="CHEBI:57841"/>
    </ligand>
</feature>
<comment type="caution">
    <text evidence="10">Lacks conserved residue(s) required for the propagation of feature annotation.</text>
</comment>
<dbReference type="Pfam" id="PF02581">
    <property type="entry name" value="TMP-TENI"/>
    <property type="match status" value="1"/>
</dbReference>
<dbReference type="CDD" id="cd00564">
    <property type="entry name" value="TMP_TenI"/>
    <property type="match status" value="1"/>
</dbReference>
<dbReference type="SUPFAM" id="SSF51391">
    <property type="entry name" value="Thiamin phosphate synthase"/>
    <property type="match status" value="1"/>
</dbReference>
<feature type="region of interest" description="Disordered" evidence="11">
    <location>
        <begin position="1"/>
        <end position="23"/>
    </location>
</feature>
<dbReference type="GO" id="GO:0004789">
    <property type="term" value="F:thiamine-phosphate diphosphorylase activity"/>
    <property type="evidence" value="ECO:0007669"/>
    <property type="project" value="UniProtKB-UniRule"/>
</dbReference>
<evidence type="ECO:0000256" key="10">
    <source>
        <dbReference type="HAMAP-Rule" id="MF_00097"/>
    </source>
</evidence>
<dbReference type="InterPro" id="IPR036206">
    <property type="entry name" value="ThiamineP_synth_sf"/>
</dbReference>
<keyword evidence="4 10" id="KW-0479">Metal-binding</keyword>
<name>A0A1N7KAR9_9CORY</name>
<dbReference type="GO" id="GO:0009228">
    <property type="term" value="P:thiamine biosynthetic process"/>
    <property type="evidence" value="ECO:0007669"/>
    <property type="project" value="UniProtKB-KW"/>
</dbReference>
<dbReference type="PANTHER" id="PTHR20857">
    <property type="entry name" value="THIAMINE-PHOSPHATE PYROPHOSPHORYLASE"/>
    <property type="match status" value="1"/>
</dbReference>
<comment type="catalytic activity">
    <reaction evidence="9 10">
        <text>2-[(2R,5Z)-2-carboxy-4-methylthiazol-5(2H)-ylidene]ethyl phosphate + 4-amino-2-methyl-5-(diphosphooxymethyl)pyrimidine + 2 H(+) = thiamine phosphate + CO2 + diphosphate</text>
        <dbReference type="Rhea" id="RHEA:47844"/>
        <dbReference type="ChEBI" id="CHEBI:15378"/>
        <dbReference type="ChEBI" id="CHEBI:16526"/>
        <dbReference type="ChEBI" id="CHEBI:33019"/>
        <dbReference type="ChEBI" id="CHEBI:37575"/>
        <dbReference type="ChEBI" id="CHEBI:57841"/>
        <dbReference type="ChEBI" id="CHEBI:62899"/>
        <dbReference type="EC" id="2.5.1.3"/>
    </reaction>
</comment>
<dbReference type="NCBIfam" id="NF000740">
    <property type="entry name" value="PRK00043.3-4"/>
    <property type="match status" value="1"/>
</dbReference>
<evidence type="ECO:0000256" key="8">
    <source>
        <dbReference type="ARBA" id="ARBA00047851"/>
    </source>
</evidence>
<dbReference type="Proteomes" id="UP000186292">
    <property type="component" value="Unassembled WGS sequence"/>
</dbReference>
<evidence type="ECO:0000259" key="12">
    <source>
        <dbReference type="Pfam" id="PF02581"/>
    </source>
</evidence>
<gene>
    <name evidence="10" type="primary">thiE</name>
    <name evidence="13" type="ORF">SAMN05444817_11623</name>
</gene>
<keyword evidence="14" id="KW-1185">Reference proteome</keyword>
<dbReference type="PANTHER" id="PTHR20857:SF15">
    <property type="entry name" value="THIAMINE-PHOSPHATE SYNTHASE"/>
    <property type="match status" value="1"/>
</dbReference>
<sequence>MPSSALPVQEKHRDKPYAPPTYNGSMTDLDLRCYFVTGAGAPDQIVETARAAAQGGAGIIQVRSKPISARDLYDLGLSVVTAVHEVNPSTHVLIDDRVDVALALKPHGVAGVHIGQDDLNPRIARDLLGPDAIIGLTTGTLDLVEAANDFADVVNYIGAGPFRDTPTKDSGRTPLGLDGYPALVEASKLPIVAIGDVTVDDAEALARTGVDGVAIVRGIMNADNPRDYVEHVIANVDRGRL</sequence>
<feature type="binding site" evidence="10">
    <location>
        <begin position="165"/>
        <end position="167"/>
    </location>
    <ligand>
        <name>2-[(2R,5Z)-2-carboxy-4-methylthiazol-5(2H)-ylidene]ethyl phosphate</name>
        <dbReference type="ChEBI" id="CHEBI:62899"/>
    </ligand>
</feature>